<keyword evidence="2" id="KW-1185">Reference proteome</keyword>
<dbReference type="OrthoDB" id="10252227at2759"/>
<name>A0A0J7YQX1_BETVV</name>
<evidence type="ECO:0008006" key="3">
    <source>
        <dbReference type="Google" id="ProtNLM"/>
    </source>
</evidence>
<dbReference type="AlphaFoldDB" id="A0A0J7YQX1"/>
<dbReference type="PANTHER" id="PTHR36498">
    <property type="entry name" value="TATA-BINDING PROTEIN-ASSOCIATED FACTOR 172"/>
    <property type="match status" value="1"/>
</dbReference>
<proteinExistence type="predicted"/>
<reference evidence="1 2" key="1">
    <citation type="journal article" date="2014" name="Nature">
        <title>The genome of the recently domesticated crop plant sugar beet (Beta vulgaris).</title>
        <authorList>
            <person name="Dohm J.C."/>
            <person name="Minoche A.E."/>
            <person name="Holtgrawe D."/>
            <person name="Capella-Gutierrez S."/>
            <person name="Zakrzewski F."/>
            <person name="Tafer H."/>
            <person name="Rupp O."/>
            <person name="Sorensen T.R."/>
            <person name="Stracke R."/>
            <person name="Reinhardt R."/>
            <person name="Goesmann A."/>
            <person name="Kraft T."/>
            <person name="Schulz B."/>
            <person name="Stadler P.F."/>
            <person name="Schmidt T."/>
            <person name="Gabaldon T."/>
            <person name="Lehrach H."/>
            <person name="Weisshaar B."/>
            <person name="Himmelbauer H."/>
        </authorList>
    </citation>
    <scope>NUCLEOTIDE SEQUENCE [LARGE SCALE GENOMIC DNA]</scope>
    <source>
        <tissue evidence="1">Taproot</tissue>
    </source>
</reference>
<sequence length="125" mass="14491">MVYVVSKFFLDNAKYSSDGAKHVFQVLQYLRKLITHPLLVLDQSHPEYQRVTAQLKQNKQSLHDLEFSPKLLALQQLLTDLNIGTQYGFNAVSQHRALVFAQFKSVLDIIEEDLFKRHMPAVTYL</sequence>
<feature type="non-terminal residue" evidence="1">
    <location>
        <position position="125"/>
    </location>
</feature>
<evidence type="ECO:0000313" key="2">
    <source>
        <dbReference type="Proteomes" id="UP000035740"/>
    </source>
</evidence>
<dbReference type="PANTHER" id="PTHR36498:SF1">
    <property type="entry name" value="TATA-BINDING PROTEIN-ASSOCIATED FACTOR 172"/>
    <property type="match status" value="1"/>
</dbReference>
<dbReference type="Gramene" id="KMS65538">
    <property type="protein sequence ID" value="KMS65538"/>
    <property type="gene ID" value="BVRB_034960"/>
</dbReference>
<dbReference type="EMBL" id="KQ107140">
    <property type="protein sequence ID" value="KMS65538.1"/>
    <property type="molecule type" value="Genomic_DNA"/>
</dbReference>
<dbReference type="GO" id="GO:0003677">
    <property type="term" value="F:DNA binding"/>
    <property type="evidence" value="ECO:0007669"/>
    <property type="project" value="InterPro"/>
</dbReference>
<dbReference type="GO" id="GO:0017025">
    <property type="term" value="F:TBP-class protein binding"/>
    <property type="evidence" value="ECO:0007669"/>
    <property type="project" value="InterPro"/>
</dbReference>
<dbReference type="Proteomes" id="UP000035740">
    <property type="component" value="Unassembled WGS sequence"/>
</dbReference>
<protein>
    <recommendedName>
        <fullName evidence="3">SNF2 N-terminal domain-containing protein</fullName>
    </recommendedName>
</protein>
<accession>A0A0J7YQX1</accession>
<dbReference type="InterPro" id="IPR044972">
    <property type="entry name" value="Mot1"/>
</dbReference>
<evidence type="ECO:0000313" key="1">
    <source>
        <dbReference type="EMBL" id="KMS65538.1"/>
    </source>
</evidence>
<gene>
    <name evidence="1" type="ORF">BVRB_034960</name>
</gene>
<dbReference type="Gene3D" id="3.40.50.300">
    <property type="entry name" value="P-loop containing nucleotide triphosphate hydrolases"/>
    <property type="match status" value="1"/>
</dbReference>
<dbReference type="eggNOG" id="KOG0392">
    <property type="taxonomic scope" value="Eukaryota"/>
</dbReference>
<dbReference type="SUPFAM" id="SSF52540">
    <property type="entry name" value="P-loop containing nucleoside triphosphate hydrolases"/>
    <property type="match status" value="1"/>
</dbReference>
<dbReference type="InterPro" id="IPR027417">
    <property type="entry name" value="P-loop_NTPase"/>
</dbReference>
<organism evidence="1 2">
    <name type="scientific">Beta vulgaris subsp. vulgaris</name>
    <name type="common">Beet</name>
    <dbReference type="NCBI Taxonomy" id="3555"/>
    <lineage>
        <taxon>Eukaryota</taxon>
        <taxon>Viridiplantae</taxon>
        <taxon>Streptophyta</taxon>
        <taxon>Embryophyta</taxon>
        <taxon>Tracheophyta</taxon>
        <taxon>Spermatophyta</taxon>
        <taxon>Magnoliopsida</taxon>
        <taxon>eudicotyledons</taxon>
        <taxon>Gunneridae</taxon>
        <taxon>Pentapetalae</taxon>
        <taxon>Caryophyllales</taxon>
        <taxon>Chenopodiaceae</taxon>
        <taxon>Betoideae</taxon>
        <taxon>Beta</taxon>
    </lineage>
</organism>
<dbReference type="GO" id="GO:0016887">
    <property type="term" value="F:ATP hydrolysis activity"/>
    <property type="evidence" value="ECO:0007669"/>
    <property type="project" value="InterPro"/>
</dbReference>